<dbReference type="InterPro" id="IPR052157">
    <property type="entry name" value="BCAA_transport_permease"/>
</dbReference>
<keyword evidence="11" id="KW-1185">Reference proteome</keyword>
<keyword evidence="4 9" id="KW-0812">Transmembrane</keyword>
<gene>
    <name evidence="10" type="ORF">G9Q37_13435</name>
</gene>
<dbReference type="CDD" id="cd06582">
    <property type="entry name" value="TM_PBP1_LivH_like"/>
    <property type="match status" value="1"/>
</dbReference>
<dbReference type="Proteomes" id="UP000503162">
    <property type="component" value="Chromosome"/>
</dbReference>
<evidence type="ECO:0000256" key="5">
    <source>
        <dbReference type="ARBA" id="ARBA00022970"/>
    </source>
</evidence>
<keyword evidence="2" id="KW-0813">Transport</keyword>
<evidence type="ECO:0000256" key="1">
    <source>
        <dbReference type="ARBA" id="ARBA00004651"/>
    </source>
</evidence>
<name>A0A6G8IJ74_9BURK</name>
<evidence type="ECO:0000256" key="9">
    <source>
        <dbReference type="SAM" id="Phobius"/>
    </source>
</evidence>
<feature type="transmembrane region" description="Helical" evidence="9">
    <location>
        <begin position="7"/>
        <end position="29"/>
    </location>
</feature>
<evidence type="ECO:0000256" key="6">
    <source>
        <dbReference type="ARBA" id="ARBA00022989"/>
    </source>
</evidence>
<dbReference type="GO" id="GO:0006865">
    <property type="term" value="P:amino acid transport"/>
    <property type="evidence" value="ECO:0007669"/>
    <property type="project" value="UniProtKB-KW"/>
</dbReference>
<feature type="transmembrane region" description="Helical" evidence="9">
    <location>
        <begin position="157"/>
        <end position="174"/>
    </location>
</feature>
<dbReference type="PANTHER" id="PTHR11795:SF451">
    <property type="entry name" value="ABC TRANSPORTER PERMEASE PROTEIN"/>
    <property type="match status" value="1"/>
</dbReference>
<keyword evidence="6 9" id="KW-1133">Transmembrane helix</keyword>
<evidence type="ECO:0000313" key="10">
    <source>
        <dbReference type="EMBL" id="QIM53078.1"/>
    </source>
</evidence>
<dbReference type="KEGG" id="hcz:G9Q37_13435"/>
<dbReference type="GO" id="GO:0005886">
    <property type="term" value="C:plasma membrane"/>
    <property type="evidence" value="ECO:0007669"/>
    <property type="project" value="UniProtKB-SubCell"/>
</dbReference>
<keyword evidence="7 9" id="KW-0472">Membrane</keyword>
<evidence type="ECO:0000256" key="8">
    <source>
        <dbReference type="ARBA" id="ARBA00037998"/>
    </source>
</evidence>
<evidence type="ECO:0000256" key="4">
    <source>
        <dbReference type="ARBA" id="ARBA00022692"/>
    </source>
</evidence>
<proteinExistence type="inferred from homology"/>
<comment type="subcellular location">
    <subcellularLocation>
        <location evidence="1">Cell membrane</location>
        <topology evidence="1">Multi-pass membrane protein</topology>
    </subcellularLocation>
</comment>
<dbReference type="RefSeq" id="WP_166227807.1">
    <property type="nucleotide sequence ID" value="NZ_CP049989.1"/>
</dbReference>
<keyword evidence="3" id="KW-1003">Cell membrane</keyword>
<dbReference type="Pfam" id="PF02653">
    <property type="entry name" value="BPD_transp_2"/>
    <property type="match status" value="1"/>
</dbReference>
<dbReference type="EMBL" id="CP049989">
    <property type="protein sequence ID" value="QIM53078.1"/>
    <property type="molecule type" value="Genomic_DNA"/>
</dbReference>
<reference evidence="10 11" key="1">
    <citation type="submission" date="2020-03" db="EMBL/GenBank/DDBJ databases">
        <title>Hydrogenophaga sp. nov. isolated from cyanobacterial mat.</title>
        <authorList>
            <person name="Thorat V."/>
            <person name="Kirdat K."/>
            <person name="Tiwarekar B."/>
            <person name="Costa E.D."/>
            <person name="Yadav A."/>
        </authorList>
    </citation>
    <scope>NUCLEOTIDE SEQUENCE [LARGE SCALE GENOMIC DNA]</scope>
    <source>
        <strain evidence="10 11">BA0156</strain>
    </source>
</reference>
<evidence type="ECO:0000256" key="2">
    <source>
        <dbReference type="ARBA" id="ARBA00022448"/>
    </source>
</evidence>
<accession>A0A6G8IJ74</accession>
<dbReference type="InterPro" id="IPR001851">
    <property type="entry name" value="ABC_transp_permease"/>
</dbReference>
<comment type="similarity">
    <text evidence="8">Belongs to the binding-protein-dependent transport system permease family. LivHM subfamily.</text>
</comment>
<protein>
    <submittedName>
        <fullName evidence="10">Branched-chain amino acid ABC transporter permease</fullName>
    </submittedName>
</protein>
<dbReference type="PANTHER" id="PTHR11795">
    <property type="entry name" value="BRANCHED-CHAIN AMINO ACID TRANSPORT SYSTEM PERMEASE PROTEIN LIVH"/>
    <property type="match status" value="1"/>
</dbReference>
<organism evidence="10 11">
    <name type="scientific">Hydrogenophaga crocea</name>
    <dbReference type="NCBI Taxonomy" id="2716225"/>
    <lineage>
        <taxon>Bacteria</taxon>
        <taxon>Pseudomonadati</taxon>
        <taxon>Pseudomonadota</taxon>
        <taxon>Betaproteobacteria</taxon>
        <taxon>Burkholderiales</taxon>
        <taxon>Comamonadaceae</taxon>
        <taxon>Hydrogenophaga</taxon>
    </lineage>
</organism>
<feature type="transmembrane region" description="Helical" evidence="9">
    <location>
        <begin position="67"/>
        <end position="88"/>
    </location>
</feature>
<feature type="transmembrane region" description="Helical" evidence="9">
    <location>
        <begin position="275"/>
        <end position="295"/>
    </location>
</feature>
<feature type="transmembrane region" description="Helical" evidence="9">
    <location>
        <begin position="35"/>
        <end position="55"/>
    </location>
</feature>
<evidence type="ECO:0000313" key="11">
    <source>
        <dbReference type="Proteomes" id="UP000503162"/>
    </source>
</evidence>
<evidence type="ECO:0000256" key="3">
    <source>
        <dbReference type="ARBA" id="ARBA00022475"/>
    </source>
</evidence>
<feature type="transmembrane region" description="Helical" evidence="9">
    <location>
        <begin position="203"/>
        <end position="222"/>
    </location>
</feature>
<keyword evidence="5" id="KW-0029">Amino-acid transport</keyword>
<dbReference type="AlphaFoldDB" id="A0A6G8IJ74"/>
<sequence>MAFFLEALFGGLMAGMLYSLVALGFVLIFKASGVFNFAQGAMVLFAALAMARFAEWVPQWIGIDNRVLANVIAFVLAGALMWVVAWLIERLVLRHLVNQEGVTLLMATLGITYFLDGLGQTLFGSNIYAINVGMPKDPVFLFESTFQGGVLVNLEDVYAACIAALLVATLSLFFQKTSTGRALRAVADDHQAAQSIGIPLNRIWVIVWFVAGITALVAGIIWGSKLGVQFSLTTLALRALPVVILGGLTSVPGAIIGGLIIGVGEKLSEVYIGPFVGGGIEIWFAYVLALVFLLFRPQGLFGEKIIDRV</sequence>
<dbReference type="GO" id="GO:0022857">
    <property type="term" value="F:transmembrane transporter activity"/>
    <property type="evidence" value="ECO:0007669"/>
    <property type="project" value="InterPro"/>
</dbReference>
<evidence type="ECO:0000256" key="7">
    <source>
        <dbReference type="ARBA" id="ARBA00023136"/>
    </source>
</evidence>
<feature type="transmembrane region" description="Helical" evidence="9">
    <location>
        <begin position="242"/>
        <end position="263"/>
    </location>
</feature>